<feature type="transmembrane region" description="Helical" evidence="5">
    <location>
        <begin position="439"/>
        <end position="455"/>
    </location>
</feature>
<dbReference type="Pfam" id="PF04932">
    <property type="entry name" value="Wzy_C"/>
    <property type="match status" value="1"/>
</dbReference>
<keyword evidence="8" id="KW-1185">Reference proteome</keyword>
<feature type="transmembrane region" description="Helical" evidence="5">
    <location>
        <begin position="220"/>
        <end position="250"/>
    </location>
</feature>
<dbReference type="Proteomes" id="UP000640274">
    <property type="component" value="Unassembled WGS sequence"/>
</dbReference>
<feature type="transmembrane region" description="Helical" evidence="5">
    <location>
        <begin position="262"/>
        <end position="280"/>
    </location>
</feature>
<feature type="transmembrane region" description="Helical" evidence="5">
    <location>
        <begin position="45"/>
        <end position="63"/>
    </location>
</feature>
<evidence type="ECO:0000256" key="4">
    <source>
        <dbReference type="ARBA" id="ARBA00023136"/>
    </source>
</evidence>
<feature type="transmembrane region" description="Helical" evidence="5">
    <location>
        <begin position="195"/>
        <end position="214"/>
    </location>
</feature>
<feature type="transmembrane region" description="Helical" evidence="5">
    <location>
        <begin position="141"/>
        <end position="158"/>
    </location>
</feature>
<proteinExistence type="predicted"/>
<evidence type="ECO:0000256" key="1">
    <source>
        <dbReference type="ARBA" id="ARBA00004141"/>
    </source>
</evidence>
<dbReference type="InterPro" id="IPR007016">
    <property type="entry name" value="O-antigen_ligase-rel_domated"/>
</dbReference>
<feature type="transmembrane region" description="Helical" evidence="5">
    <location>
        <begin position="20"/>
        <end position="39"/>
    </location>
</feature>
<evidence type="ECO:0000256" key="5">
    <source>
        <dbReference type="SAM" id="Phobius"/>
    </source>
</evidence>
<protein>
    <submittedName>
        <fullName evidence="7">O-antigen ligase family protein</fullName>
    </submittedName>
</protein>
<dbReference type="GO" id="GO:0016020">
    <property type="term" value="C:membrane"/>
    <property type="evidence" value="ECO:0007669"/>
    <property type="project" value="UniProtKB-SubCell"/>
</dbReference>
<keyword evidence="2 5" id="KW-0812">Transmembrane</keyword>
<keyword evidence="3 5" id="KW-1133">Transmembrane helix</keyword>
<evidence type="ECO:0000256" key="2">
    <source>
        <dbReference type="ARBA" id="ARBA00022692"/>
    </source>
</evidence>
<evidence type="ECO:0000313" key="8">
    <source>
        <dbReference type="Proteomes" id="UP000640274"/>
    </source>
</evidence>
<dbReference type="RefSeq" id="WP_199017775.1">
    <property type="nucleotide sequence ID" value="NZ_JAELUP010000005.1"/>
</dbReference>
<feature type="transmembrane region" description="Helical" evidence="5">
    <location>
        <begin position="70"/>
        <end position="88"/>
    </location>
</feature>
<evidence type="ECO:0000256" key="3">
    <source>
        <dbReference type="ARBA" id="ARBA00022989"/>
    </source>
</evidence>
<dbReference type="EMBL" id="JAELUP010000005">
    <property type="protein sequence ID" value="MBJ6360262.1"/>
    <property type="molecule type" value="Genomic_DNA"/>
</dbReference>
<name>A0A934J4M8_9BACL</name>
<keyword evidence="4 5" id="KW-0472">Membrane</keyword>
<comment type="caution">
    <text evidence="7">The sequence shown here is derived from an EMBL/GenBank/DDBJ whole genome shotgun (WGS) entry which is preliminary data.</text>
</comment>
<feature type="domain" description="O-antigen ligase-related" evidence="6">
    <location>
        <begin position="222"/>
        <end position="391"/>
    </location>
</feature>
<sequence>MEGENTLILNHKEYSYLKIFFFLSLILLPVNGFPLGLYNELLLELGFYPYLILSPLIAVLLLKRFYYNSFVTKILLVFVYWNIVSGFANMDSILNSYYKQTFGLTRYLSQLLMVSIGYMIVLFISTLIVKYKITLQQISKYIIISIKICVLIGLIEILGKVIGINIFLELYRLIATAINRGKFIPDRIHSISGEPSWYGMFGAFAYPFLIYVIVKEKKHFMLLFLFLVTIYFTQSRTMYFIILLQTIFFLPILMKRTLLNKRNIGVAFVAAALVVGVVLTNEEVFAQTTSQLTSTLKSVNDFSLGSTESYSSMTRLGMQTTAFNMGKDNFFFGVGQGQFMFKFQEYVPEWALGAYEIQDALNPLKRKFPQAHGMFTRIFGELGAIGLIVWLMLWIMCIVKLFALRHSVGSQEKTEIYILLGLTFGVLACGMNVDSFRMMVVWITLGIIAGWYLLVQKTLQDHKEKEKIC</sequence>
<organism evidence="7 8">
    <name type="scientific">Paenibacillus roseus</name>
    <dbReference type="NCBI Taxonomy" id="2798579"/>
    <lineage>
        <taxon>Bacteria</taxon>
        <taxon>Bacillati</taxon>
        <taxon>Bacillota</taxon>
        <taxon>Bacilli</taxon>
        <taxon>Bacillales</taxon>
        <taxon>Paenibacillaceae</taxon>
        <taxon>Paenibacillus</taxon>
    </lineage>
</organism>
<dbReference type="GO" id="GO:0016874">
    <property type="term" value="F:ligase activity"/>
    <property type="evidence" value="ECO:0007669"/>
    <property type="project" value="UniProtKB-KW"/>
</dbReference>
<evidence type="ECO:0000259" key="6">
    <source>
        <dbReference type="Pfam" id="PF04932"/>
    </source>
</evidence>
<keyword evidence="7" id="KW-0436">Ligase</keyword>
<dbReference type="InterPro" id="IPR051533">
    <property type="entry name" value="WaaL-like"/>
</dbReference>
<dbReference type="PANTHER" id="PTHR37422:SF13">
    <property type="entry name" value="LIPOPOLYSACCHARIDE BIOSYNTHESIS PROTEIN PA4999-RELATED"/>
    <property type="match status" value="1"/>
</dbReference>
<comment type="subcellular location">
    <subcellularLocation>
        <location evidence="1">Membrane</location>
        <topology evidence="1">Multi-pass membrane protein</topology>
    </subcellularLocation>
</comment>
<accession>A0A934J4M8</accession>
<dbReference type="AlphaFoldDB" id="A0A934J4M8"/>
<feature type="transmembrane region" description="Helical" evidence="5">
    <location>
        <begin position="382"/>
        <end position="404"/>
    </location>
</feature>
<evidence type="ECO:0000313" key="7">
    <source>
        <dbReference type="EMBL" id="MBJ6360262.1"/>
    </source>
</evidence>
<feature type="transmembrane region" description="Helical" evidence="5">
    <location>
        <begin position="416"/>
        <end position="433"/>
    </location>
</feature>
<reference evidence="7" key="1">
    <citation type="submission" date="2020-12" db="EMBL/GenBank/DDBJ databases">
        <authorList>
            <person name="Huq M.A."/>
        </authorList>
    </citation>
    <scope>NUCLEOTIDE SEQUENCE</scope>
    <source>
        <strain evidence="7">MAHUQ-46</strain>
    </source>
</reference>
<feature type="transmembrane region" description="Helical" evidence="5">
    <location>
        <begin position="108"/>
        <end position="129"/>
    </location>
</feature>
<gene>
    <name evidence="7" type="ORF">JFN88_02860</name>
</gene>
<dbReference type="PANTHER" id="PTHR37422">
    <property type="entry name" value="TEICHURONIC ACID BIOSYNTHESIS PROTEIN TUAE"/>
    <property type="match status" value="1"/>
</dbReference>